<evidence type="ECO:0000313" key="2">
    <source>
        <dbReference type="EMBL" id="KAK3606386.1"/>
    </source>
</evidence>
<reference evidence="2" key="3">
    <citation type="submission" date="2023-05" db="EMBL/GenBank/DDBJ databases">
        <authorList>
            <person name="Smith C.H."/>
        </authorList>
    </citation>
    <scope>NUCLEOTIDE SEQUENCE</scope>
    <source>
        <strain evidence="2">CHS0354</strain>
        <tissue evidence="2">Mantle</tissue>
    </source>
</reference>
<dbReference type="InterPro" id="IPR016135">
    <property type="entry name" value="UBQ-conjugating_enzyme/RWD"/>
</dbReference>
<dbReference type="EMBL" id="JAEAOA010002352">
    <property type="protein sequence ID" value="KAK3606386.1"/>
    <property type="molecule type" value="Genomic_DNA"/>
</dbReference>
<dbReference type="Gene3D" id="3.10.110.10">
    <property type="entry name" value="Ubiquitin Conjugating Enzyme"/>
    <property type="match status" value="1"/>
</dbReference>
<dbReference type="AlphaFoldDB" id="A0AAE0T9Z9"/>
<comment type="caution">
    <text evidence="2">The sequence shown here is derived from an EMBL/GenBank/DDBJ whole genome shotgun (WGS) entry which is preliminary data.</text>
</comment>
<evidence type="ECO:0000259" key="1">
    <source>
        <dbReference type="PROSITE" id="PS50127"/>
    </source>
</evidence>
<gene>
    <name evidence="2" type="ORF">CHS0354_042025</name>
</gene>
<dbReference type="SMART" id="SM00212">
    <property type="entry name" value="UBCc"/>
    <property type="match status" value="1"/>
</dbReference>
<dbReference type="Proteomes" id="UP001195483">
    <property type="component" value="Unassembled WGS sequence"/>
</dbReference>
<name>A0AAE0T9Z9_9BIVA</name>
<dbReference type="Pfam" id="PF00179">
    <property type="entry name" value="UQ_con"/>
    <property type="match status" value="1"/>
</dbReference>
<keyword evidence="3" id="KW-1185">Reference proteome</keyword>
<dbReference type="InterPro" id="IPR000608">
    <property type="entry name" value="UBC"/>
</dbReference>
<protein>
    <recommendedName>
        <fullName evidence="1">UBC core domain-containing protein</fullName>
    </recommendedName>
</protein>
<feature type="domain" description="UBC core" evidence="1">
    <location>
        <begin position="1"/>
        <end position="164"/>
    </location>
</feature>
<accession>A0AAE0T9Z9</accession>
<reference evidence="2" key="2">
    <citation type="journal article" date="2021" name="Genome Biol. Evol.">
        <title>Developing a high-quality reference genome for a parasitic bivalve with doubly uniparental inheritance (Bivalvia: Unionida).</title>
        <authorList>
            <person name="Smith C.H."/>
        </authorList>
    </citation>
    <scope>NUCLEOTIDE SEQUENCE</scope>
    <source>
        <strain evidence="2">CHS0354</strain>
        <tissue evidence="2">Mantle</tissue>
    </source>
</reference>
<organism evidence="2 3">
    <name type="scientific">Potamilus streckersoni</name>
    <dbReference type="NCBI Taxonomy" id="2493646"/>
    <lineage>
        <taxon>Eukaryota</taxon>
        <taxon>Metazoa</taxon>
        <taxon>Spiralia</taxon>
        <taxon>Lophotrochozoa</taxon>
        <taxon>Mollusca</taxon>
        <taxon>Bivalvia</taxon>
        <taxon>Autobranchia</taxon>
        <taxon>Heteroconchia</taxon>
        <taxon>Palaeoheterodonta</taxon>
        <taxon>Unionida</taxon>
        <taxon>Unionoidea</taxon>
        <taxon>Unionidae</taxon>
        <taxon>Ambleminae</taxon>
        <taxon>Lampsilini</taxon>
        <taxon>Potamilus</taxon>
    </lineage>
</organism>
<dbReference type="PANTHER" id="PTHR24068">
    <property type="entry name" value="UBIQUITIN-CONJUGATING ENZYME E2"/>
    <property type="match status" value="1"/>
</dbReference>
<dbReference type="SUPFAM" id="SSF54495">
    <property type="entry name" value="UBC-like"/>
    <property type="match status" value="1"/>
</dbReference>
<sequence length="178" mass="19630">MALFSTTKEIQRLANKLGKLSQNQARIVDFGVEKGNSSYLKVEIIPSSGYYKGGKILFKIYLNSTFPATPPRVWCCTNIYHPNIDVTDMGSDSNVCLNMFESDGWFPGYGIEGCIMGLLFLMHNPCLQDPLSPFFSLLGEDDSFADKVKKSLKPGGGEVDGFRFEGNSADPCNSLDKC</sequence>
<reference evidence="2" key="1">
    <citation type="journal article" date="2021" name="Genome Biol. Evol.">
        <title>A High-Quality Reference Genome for a Parasitic Bivalve with Doubly Uniparental Inheritance (Bivalvia: Unionida).</title>
        <authorList>
            <person name="Smith C.H."/>
        </authorList>
    </citation>
    <scope>NUCLEOTIDE SEQUENCE</scope>
    <source>
        <strain evidence="2">CHS0354</strain>
    </source>
</reference>
<proteinExistence type="predicted"/>
<evidence type="ECO:0000313" key="3">
    <source>
        <dbReference type="Proteomes" id="UP001195483"/>
    </source>
</evidence>
<dbReference type="PROSITE" id="PS50127">
    <property type="entry name" value="UBC_2"/>
    <property type="match status" value="1"/>
</dbReference>
<dbReference type="CDD" id="cd23794">
    <property type="entry name" value="UBCc_UBE2F_UBE2M"/>
    <property type="match status" value="1"/>
</dbReference>